<dbReference type="Pfam" id="PF08220">
    <property type="entry name" value="HTH_DeoR"/>
    <property type="match status" value="1"/>
</dbReference>
<dbReference type="InterPro" id="IPR050313">
    <property type="entry name" value="Carb_Metab_HTH_regulators"/>
</dbReference>
<proteinExistence type="predicted"/>
<dbReference type="PRINTS" id="PR00037">
    <property type="entry name" value="HTHLACR"/>
</dbReference>
<reference evidence="5" key="1">
    <citation type="submission" date="2011-07" db="EMBL/GenBank/DDBJ databases">
        <authorList>
            <person name="Stanhope M.J."/>
            <person name="Durkin A.S."/>
            <person name="Hostetler J."/>
            <person name="Kim M."/>
            <person name="Radune D."/>
            <person name="Singh I."/>
            <person name="Town C.D."/>
        </authorList>
    </citation>
    <scope>NUCLEOTIDE SEQUENCE [LARGE SCALE GENOMIC DNA]</scope>
    <source>
        <strain evidence="5">HS-6</strain>
    </source>
</reference>
<gene>
    <name evidence="5" type="primary">lacR</name>
    <name evidence="5" type="ORF">STRCR_1364</name>
</gene>
<sequence>MVFLSVGQGFDCFWKKVLDIGRNWLIIKIVNDCRGGVAILKSERKKLIMERISQYDFVTLDSLVSLLETSESTVRRDLDELEAERKLHRIHGGAERLSSLQEELSNQQKAIKNVQEKKLIAQKAKDLIDDGEVIFIEAGTTNELLVDKLTSQNLTVVTNSIHHGIKLVEKGIPTVMIGGNVKIPTDANIGPIAFQQINQLNFDKAFLGTNGIDGENLTTPDIYEATIKQAVIASSKEAFVLTDATKLDQVAFAKFAKLKEVTLVINRSSKPIVTTIKEKTKVIEV</sequence>
<dbReference type="SMART" id="SM00420">
    <property type="entry name" value="HTH_DEOR"/>
    <property type="match status" value="1"/>
</dbReference>
<dbReference type="InterPro" id="IPR036390">
    <property type="entry name" value="WH_DNA-bd_sf"/>
</dbReference>
<dbReference type="GO" id="GO:0003677">
    <property type="term" value="F:DNA binding"/>
    <property type="evidence" value="ECO:0007669"/>
    <property type="project" value="UniProtKB-KW"/>
</dbReference>
<evidence type="ECO:0000313" key="6">
    <source>
        <dbReference type="Proteomes" id="UP000004322"/>
    </source>
</evidence>
<protein>
    <submittedName>
        <fullName evidence="5">Lactose PTS family porter repressor</fullName>
    </submittedName>
</protein>
<dbReference type="SUPFAM" id="SSF46785">
    <property type="entry name" value="Winged helix' DNA-binding domain"/>
    <property type="match status" value="1"/>
</dbReference>
<keyword evidence="1" id="KW-0805">Transcription regulation</keyword>
<dbReference type="PROSITE" id="PS00894">
    <property type="entry name" value="HTH_DEOR_1"/>
    <property type="match status" value="1"/>
</dbReference>
<organism evidence="5 6">
    <name type="scientific">Streptococcus criceti HS-6</name>
    <dbReference type="NCBI Taxonomy" id="873449"/>
    <lineage>
        <taxon>Bacteria</taxon>
        <taxon>Bacillati</taxon>
        <taxon>Bacillota</taxon>
        <taxon>Bacilli</taxon>
        <taxon>Lactobacillales</taxon>
        <taxon>Streptococcaceae</taxon>
        <taxon>Streptococcus</taxon>
    </lineage>
</organism>
<dbReference type="PANTHER" id="PTHR30363">
    <property type="entry name" value="HTH-TYPE TRANSCRIPTIONAL REGULATOR SRLR-RELATED"/>
    <property type="match status" value="1"/>
</dbReference>
<dbReference type="Gene3D" id="3.40.50.1360">
    <property type="match status" value="1"/>
</dbReference>
<evidence type="ECO:0000313" key="5">
    <source>
        <dbReference type="EMBL" id="EHI73488.1"/>
    </source>
</evidence>
<dbReference type="EMBL" id="AEUV02000002">
    <property type="protein sequence ID" value="EHI73488.1"/>
    <property type="molecule type" value="Genomic_DNA"/>
</dbReference>
<dbReference type="InterPro" id="IPR018356">
    <property type="entry name" value="Tscrpt_reg_HTH_DeoR_CS"/>
</dbReference>
<evidence type="ECO:0000259" key="4">
    <source>
        <dbReference type="PROSITE" id="PS51000"/>
    </source>
</evidence>
<comment type="caution">
    <text evidence="5">The sequence shown here is derived from an EMBL/GenBank/DDBJ whole genome shotgun (WGS) entry which is preliminary data.</text>
</comment>
<dbReference type="Proteomes" id="UP000004322">
    <property type="component" value="Unassembled WGS sequence"/>
</dbReference>
<dbReference type="Pfam" id="PF00455">
    <property type="entry name" value="DeoRC"/>
    <property type="match status" value="1"/>
</dbReference>
<accession>G5JN29</accession>
<keyword evidence="3" id="KW-0804">Transcription</keyword>
<keyword evidence="2" id="KW-0238">DNA-binding</keyword>
<evidence type="ECO:0000256" key="1">
    <source>
        <dbReference type="ARBA" id="ARBA00023015"/>
    </source>
</evidence>
<keyword evidence="6" id="KW-1185">Reference proteome</keyword>
<dbReference type="InterPro" id="IPR014036">
    <property type="entry name" value="DeoR-like_C"/>
</dbReference>
<dbReference type="InterPro" id="IPR037171">
    <property type="entry name" value="NagB/RpiA_transferase-like"/>
</dbReference>
<dbReference type="PROSITE" id="PS51000">
    <property type="entry name" value="HTH_DEOR_2"/>
    <property type="match status" value="1"/>
</dbReference>
<dbReference type="SUPFAM" id="SSF100950">
    <property type="entry name" value="NagB/RpiA/CoA transferase-like"/>
    <property type="match status" value="1"/>
</dbReference>
<name>G5JN29_STRCG</name>
<dbReference type="AlphaFoldDB" id="G5JN29"/>
<dbReference type="STRING" id="873449.STRCR_1364"/>
<dbReference type="eggNOG" id="COG1349">
    <property type="taxonomic scope" value="Bacteria"/>
</dbReference>
<evidence type="ECO:0000256" key="2">
    <source>
        <dbReference type="ARBA" id="ARBA00023125"/>
    </source>
</evidence>
<feature type="domain" description="HTH deoR-type" evidence="4">
    <location>
        <begin position="41"/>
        <end position="96"/>
    </location>
</feature>
<dbReference type="PANTHER" id="PTHR30363:SF56">
    <property type="entry name" value="TRANSCRIPTIONAL REGULATOR, DEOR FAMILY"/>
    <property type="match status" value="1"/>
</dbReference>
<dbReference type="InterPro" id="IPR001034">
    <property type="entry name" value="DeoR_HTH"/>
</dbReference>
<evidence type="ECO:0000256" key="3">
    <source>
        <dbReference type="ARBA" id="ARBA00023163"/>
    </source>
</evidence>
<dbReference type="SMART" id="SM01134">
    <property type="entry name" value="DeoRC"/>
    <property type="match status" value="1"/>
</dbReference>
<dbReference type="GO" id="GO:0003700">
    <property type="term" value="F:DNA-binding transcription factor activity"/>
    <property type="evidence" value="ECO:0007669"/>
    <property type="project" value="InterPro"/>
</dbReference>